<keyword evidence="2" id="KW-0547">Nucleotide-binding</keyword>
<evidence type="ECO:0000256" key="1">
    <source>
        <dbReference type="ARBA" id="ARBA00008020"/>
    </source>
</evidence>
<accession>A0A151ZK88</accession>
<evidence type="ECO:0000313" key="6">
    <source>
        <dbReference type="EMBL" id="KYQ94347.1"/>
    </source>
</evidence>
<dbReference type="Proteomes" id="UP000076078">
    <property type="component" value="Unassembled WGS sequence"/>
</dbReference>
<dbReference type="InParanoid" id="A0A151ZK88"/>
<dbReference type="InterPro" id="IPR002423">
    <property type="entry name" value="Cpn60/GroEL/TCP-1"/>
</dbReference>
<dbReference type="Gene3D" id="1.10.560.10">
    <property type="entry name" value="GroEL-like equatorial domain"/>
    <property type="match status" value="1"/>
</dbReference>
<comment type="caution">
    <text evidence="6">The sequence shown here is derived from an EMBL/GenBank/DDBJ whole genome shotgun (WGS) entry which is preliminary data.</text>
</comment>
<dbReference type="OrthoDB" id="20459at2759"/>
<evidence type="ECO:0000256" key="3">
    <source>
        <dbReference type="ARBA" id="ARBA00022840"/>
    </source>
</evidence>
<dbReference type="Pfam" id="PF00118">
    <property type="entry name" value="Cpn60_TCP1"/>
    <property type="match status" value="1"/>
</dbReference>
<dbReference type="SUPFAM" id="SSF48592">
    <property type="entry name" value="GroEL equatorial domain-like"/>
    <property type="match status" value="1"/>
</dbReference>
<dbReference type="OMA" id="CINIEEN"/>
<dbReference type="InterPro" id="IPR027413">
    <property type="entry name" value="GROEL-like_equatorial_sf"/>
</dbReference>
<sequence>MNRQYTNQQQYYQNFKILNEINEILKSSYGAHSRSKLITMVIDYKSIWPNDPHASENKHVVLSNQKVLLTNDGLNIIKSINSDSPIYSIILNQCTQIRLNIGNGVKQYMLLLNSLLNELIDIQDVTFLETIDVIRNCKQYLFNQLEVKKTPRMLDMNNKESFQSIIRTFLSGNVLYSNYQFISDLMLQLYHRIPTLNQNHLDIVCIHGSNVSINDSYLMDGIMYPSTFTYSGAEYLSKHIENPKILFLKQDIELKHQREYSSIQIHNTQEYQQFIDTEIDLVQNQIHNVIKHRCNVILNSNVIGDLAIQQFSKLNKLEHKIQCSGRIDESTMKNLLQALGGALQYTLNDLHEDSKFYGTCDAYKELHFGKKKYETFTGCHGRFATIILRGSSSRFLDEAKVGLSNCITSLRNLIYGIEPYKIVDGAATFESICSNELTHYNNTQITNPKHKLIVNSFVNSLNYSITTLANNSCLDSNQLLDQLLFSNNISIEQQLQQQQKEQEQVQERELQRSLNGIDIEQGEISTNLEVLESYSQKLTILNSVVDSVNLLLSIQ</sequence>
<name>A0A151ZK88_TIELA</name>
<organism evidence="6 7">
    <name type="scientific">Tieghemostelium lacteum</name>
    <name type="common">Slime mold</name>
    <name type="synonym">Dictyostelium lacteum</name>
    <dbReference type="NCBI Taxonomy" id="361077"/>
    <lineage>
        <taxon>Eukaryota</taxon>
        <taxon>Amoebozoa</taxon>
        <taxon>Evosea</taxon>
        <taxon>Eumycetozoa</taxon>
        <taxon>Dictyostelia</taxon>
        <taxon>Dictyosteliales</taxon>
        <taxon>Raperosteliaceae</taxon>
        <taxon>Tieghemostelium</taxon>
    </lineage>
</organism>
<evidence type="ECO:0000256" key="2">
    <source>
        <dbReference type="ARBA" id="ARBA00022741"/>
    </source>
</evidence>
<evidence type="ECO:0000313" key="7">
    <source>
        <dbReference type="Proteomes" id="UP000076078"/>
    </source>
</evidence>
<dbReference type="Gene3D" id="3.30.260.10">
    <property type="entry name" value="TCP-1-like chaperonin intermediate domain"/>
    <property type="match status" value="1"/>
</dbReference>
<dbReference type="PANTHER" id="PTHR11353">
    <property type="entry name" value="CHAPERONIN"/>
    <property type="match status" value="1"/>
</dbReference>
<evidence type="ECO:0000256" key="5">
    <source>
        <dbReference type="ARBA" id="ARBA00024677"/>
    </source>
</evidence>
<reference evidence="6 7" key="1">
    <citation type="submission" date="2015-12" db="EMBL/GenBank/DDBJ databases">
        <title>Dictyostelia acquired genes for synthesis and detection of signals that induce cell-type specialization by lateral gene transfer from prokaryotes.</title>
        <authorList>
            <person name="Gloeckner G."/>
            <person name="Schaap P."/>
        </authorList>
    </citation>
    <scope>NUCLEOTIDE SEQUENCE [LARGE SCALE GENOMIC DNA]</scope>
    <source>
        <strain evidence="6 7">TK</strain>
    </source>
</reference>
<keyword evidence="7" id="KW-1185">Reference proteome</keyword>
<dbReference type="FunCoup" id="A0A151ZK88">
    <property type="interactions" value="455"/>
</dbReference>
<dbReference type="STRING" id="361077.A0A151ZK88"/>
<gene>
    <name evidence="6" type="ORF">DLAC_04643</name>
</gene>
<dbReference type="InterPro" id="IPR027410">
    <property type="entry name" value="TCP-1-like_intermed_sf"/>
</dbReference>
<dbReference type="EMBL" id="LODT01000022">
    <property type="protein sequence ID" value="KYQ94347.1"/>
    <property type="molecule type" value="Genomic_DNA"/>
</dbReference>
<protein>
    <submittedName>
        <fullName evidence="6">Uncharacterized protein</fullName>
    </submittedName>
</protein>
<keyword evidence="4" id="KW-0143">Chaperone</keyword>
<dbReference type="SUPFAM" id="SSF54849">
    <property type="entry name" value="GroEL-intermediate domain like"/>
    <property type="match status" value="1"/>
</dbReference>
<dbReference type="InterPro" id="IPR027409">
    <property type="entry name" value="GroEL-like_apical_dom_sf"/>
</dbReference>
<evidence type="ECO:0000256" key="4">
    <source>
        <dbReference type="ARBA" id="ARBA00023186"/>
    </source>
</evidence>
<proteinExistence type="inferred from homology"/>
<dbReference type="GO" id="GO:0005524">
    <property type="term" value="F:ATP binding"/>
    <property type="evidence" value="ECO:0007669"/>
    <property type="project" value="UniProtKB-KW"/>
</dbReference>
<comment type="similarity">
    <text evidence="1">Belongs to the TCP-1 chaperonin family.</text>
</comment>
<dbReference type="SUPFAM" id="SSF52029">
    <property type="entry name" value="GroEL apical domain-like"/>
    <property type="match status" value="1"/>
</dbReference>
<dbReference type="InterPro" id="IPR017998">
    <property type="entry name" value="Chaperone_TCP-1"/>
</dbReference>
<dbReference type="AlphaFoldDB" id="A0A151ZK88"/>
<dbReference type="GO" id="GO:0140662">
    <property type="term" value="F:ATP-dependent protein folding chaperone"/>
    <property type="evidence" value="ECO:0007669"/>
    <property type="project" value="InterPro"/>
</dbReference>
<comment type="function">
    <text evidence="5">Molecular chaperone; assists the folding of proteins upon ATP hydrolysis. Known to play a role, in vitro, in the folding of actin and tubulin.</text>
</comment>
<keyword evidence="3" id="KW-0067">ATP-binding</keyword>
<dbReference type="Gene3D" id="3.50.7.10">
    <property type="entry name" value="GroEL"/>
    <property type="match status" value="1"/>
</dbReference>